<evidence type="ECO:0000259" key="3">
    <source>
        <dbReference type="Pfam" id="PF13240"/>
    </source>
</evidence>
<accession>A0A7X9UBB7</accession>
<protein>
    <submittedName>
        <fullName evidence="4">Zinc-ribbon domain-containing protein</fullName>
    </submittedName>
</protein>
<organism evidence="4 5">
    <name type="scientific">Collinsella acetigenes</name>
    <dbReference type="NCBI Taxonomy" id="2713419"/>
    <lineage>
        <taxon>Bacteria</taxon>
        <taxon>Bacillati</taxon>
        <taxon>Actinomycetota</taxon>
        <taxon>Coriobacteriia</taxon>
        <taxon>Coriobacteriales</taxon>
        <taxon>Coriobacteriaceae</taxon>
        <taxon>Collinsella</taxon>
    </lineage>
</organism>
<feature type="compositionally biased region" description="Pro residues" evidence="1">
    <location>
        <begin position="100"/>
        <end position="114"/>
    </location>
</feature>
<dbReference type="Pfam" id="PF13240">
    <property type="entry name" value="Zn_Ribbon_1"/>
    <property type="match status" value="1"/>
</dbReference>
<keyword evidence="5" id="KW-1185">Reference proteome</keyword>
<evidence type="ECO:0000256" key="1">
    <source>
        <dbReference type="SAM" id="MobiDB-lite"/>
    </source>
</evidence>
<keyword evidence="2" id="KW-0472">Membrane</keyword>
<keyword evidence="2" id="KW-1133">Transmembrane helix</keyword>
<dbReference type="EMBL" id="JABBCP010000002">
    <property type="protein sequence ID" value="NMF55359.1"/>
    <property type="molecule type" value="Genomic_DNA"/>
</dbReference>
<evidence type="ECO:0000256" key="2">
    <source>
        <dbReference type="SAM" id="Phobius"/>
    </source>
</evidence>
<dbReference type="AlphaFoldDB" id="A0A7X9UBB7"/>
<feature type="compositionally biased region" description="Low complexity" evidence="1">
    <location>
        <begin position="21"/>
        <end position="33"/>
    </location>
</feature>
<evidence type="ECO:0000313" key="5">
    <source>
        <dbReference type="Proteomes" id="UP000546970"/>
    </source>
</evidence>
<name>A0A7X9UBB7_9ACTN</name>
<proteinExistence type="predicted"/>
<gene>
    <name evidence="4" type="ORF">HF320_03305</name>
</gene>
<dbReference type="Proteomes" id="UP000546970">
    <property type="component" value="Unassembled WGS sequence"/>
</dbReference>
<feature type="domain" description="Zinc-ribbon" evidence="3">
    <location>
        <begin position="2"/>
        <end position="24"/>
    </location>
</feature>
<sequence>MFCTNCGAQLNEGTKFCTSCGAPVAGPAPEPEAQSSADVAPESAPMPELASIPEPASDSAAAFQTAPEPVPETEPMSIPEAVSGFDSEPEPVAATEPMTIPEPMPEPTPAPMPEPSYDSVADSQPAAETVPDFQPAQAPDFSSQVATPSPKKNTKLPIIIAAVVVIAALVVGGFFLLGNGGSGKLAEDVTPQIEELLEEEYGESFEGFASNDYVEEAKYRVKDVEVSDIKEENGHVTATAEATIQNRFFVSEATFAVSAHIDSDNDISSVRFELEDQTTTPRCGVMRDDDNGGAALDSKLSSDKKSCSVVTTGCWVTGGTEVAKRYVFTGKKWELDSSNTTGEQNKWDVAGKYYSDDDYIEISNWDNNRHTATVKLYMECSLNLDNGSEDCSVTATLDSVQIMDAGDDYYWFRFEDYGAKTSTGRPALVHFDVYFNPTEKGELALFADADAVNENVLSEDGYAAAETVMEVEVSEEGAYYGVYTDLSDFEKNEDAFVYNYLNFYR</sequence>
<keyword evidence="2" id="KW-0812">Transmembrane</keyword>
<evidence type="ECO:0000313" key="4">
    <source>
        <dbReference type="EMBL" id="NMF55359.1"/>
    </source>
</evidence>
<reference evidence="4 5" key="1">
    <citation type="submission" date="2020-04" db="EMBL/GenBank/DDBJ databases">
        <title>Collinsella sp. KGMB02528 nov., an anaerobic actinobacterium isolated from human feces.</title>
        <authorList>
            <person name="Han K.-I."/>
            <person name="Eom M.K."/>
            <person name="Kim J.-S."/>
            <person name="Lee K.C."/>
            <person name="Suh M.K."/>
            <person name="Park S.-H."/>
            <person name="Lee J.H."/>
            <person name="Kang S.W."/>
            <person name="Park J.-E."/>
            <person name="Oh B.S."/>
            <person name="Yu S.Y."/>
            <person name="Choi S.-H."/>
            <person name="Lee D.H."/>
            <person name="Yoon H."/>
            <person name="Kim B.-Y."/>
            <person name="Lee J.H."/>
            <person name="Lee J.-S."/>
        </authorList>
    </citation>
    <scope>NUCLEOTIDE SEQUENCE [LARGE SCALE GENOMIC DNA]</scope>
    <source>
        <strain evidence="4 5">KGMB02528</strain>
    </source>
</reference>
<feature type="transmembrane region" description="Helical" evidence="2">
    <location>
        <begin position="156"/>
        <end position="177"/>
    </location>
</feature>
<dbReference type="InterPro" id="IPR026870">
    <property type="entry name" value="Zinc_ribbon_dom"/>
</dbReference>
<dbReference type="RefSeq" id="WP_169277058.1">
    <property type="nucleotide sequence ID" value="NZ_JABBCP010000002.1"/>
</dbReference>
<feature type="compositionally biased region" description="Polar residues" evidence="1">
    <location>
        <begin position="140"/>
        <end position="150"/>
    </location>
</feature>
<comment type="caution">
    <text evidence="4">The sequence shown here is derived from an EMBL/GenBank/DDBJ whole genome shotgun (WGS) entry which is preliminary data.</text>
</comment>
<feature type="region of interest" description="Disordered" evidence="1">
    <location>
        <begin position="19"/>
        <end position="150"/>
    </location>
</feature>